<evidence type="ECO:0000259" key="5">
    <source>
        <dbReference type="Pfam" id="PF17210"/>
    </source>
</evidence>
<dbReference type="Gene3D" id="2.60.40.10">
    <property type="entry name" value="Immunoglobulins"/>
    <property type="match status" value="3"/>
</dbReference>
<evidence type="ECO:0000256" key="3">
    <source>
        <dbReference type="ARBA" id="ARBA00022729"/>
    </source>
</evidence>
<accession>A0A939K351</accession>
<dbReference type="SUPFAM" id="SSF117074">
    <property type="entry name" value="Hypothetical protein PA1324"/>
    <property type="match status" value="1"/>
</dbReference>
<organism evidence="6 7">
    <name type="scientific">Fibrella rubiginis</name>
    <dbReference type="NCBI Taxonomy" id="2817060"/>
    <lineage>
        <taxon>Bacteria</taxon>
        <taxon>Pseudomonadati</taxon>
        <taxon>Bacteroidota</taxon>
        <taxon>Cytophagia</taxon>
        <taxon>Cytophagales</taxon>
        <taxon>Spirosomataceae</taxon>
        <taxon>Fibrella</taxon>
    </lineage>
</organism>
<proteinExistence type="predicted"/>
<dbReference type="InterPro" id="IPR011048">
    <property type="entry name" value="Haem_d1_sf"/>
</dbReference>
<evidence type="ECO:0000256" key="2">
    <source>
        <dbReference type="ARBA" id="ARBA00022525"/>
    </source>
</evidence>
<sequence length="1181" mass="122481">MKKFYRSAVNPQSRFVGGWFVLLLLWLLVSVAQAQTLTGTVFRDFNANGLYEATPASGTYTYGEPGLGGVEVRAYNAAGTNVTNGGVQLTTAAGAYTITPTGSGPFRVEFTIPTALNVYYEGAAGSGSRTSVQFVSSAPATVNFGVNYPHDYCQKNPEVVTACFVAINPTNKPAIGDRDVLVGVPYAVVDNAKTISHYATVNQIGAAWGLAYRKDKKQLFAAAFTKRHVGFAYGGPNAIYVTDFSSATATTSEFFSFTTVGGGAVSTTTETHGNDLPTSLNANGKLDSYDLPAFDAVGKTSLGAMDMSDDDKTLYVVNLKDRKLYLIDVATKTPVGFAIPNPCGGQSYRPFAVKYHQGKAYVGVVCTREDLNLDANNDRKPDSYTSTAGLSATVFEFDGSTFTTALSFPLTYKKQPTNADLPGQPRAEYWRPWSASYQTDRTDTSYPQAWLTDIEFDVNGDMILGLRDRFGDQMGFQNHRPIANDAALVSAISPGEVLRAGKCSSTATTWTLESNGALCGATPSTQQDTEQGPGGGKYYWGDRVQDGANHGISSMAGLALLPGSGKLAMTAIDSQDDFNTGGIKRLINATGAKDGNPTGTAHNPGSGAVLYGNDAFGYGKASGLGDLEVLCNPAPIMIGNRVWNDANNNGTQDPGEASLAGVTVTLKGPGLPTAGASVTTNSAGEYYFSNAAGTATTGFVYSLTGLTYGSSYSLSFPASASALVLSTRPNSATGTNADAIDSDPSATGLVSFTLGQAGQNNFTYDAAYLAVPPCSLSVAVGTPVCSSATNQYTATGRVWLSNTPAGSLSIVDNGVAMTPVSVSAGQTSVEVSLTGLSNASSHTLTVTSSNSTCGTASTTYAAPVSCSVAPLATYDIDKTVDLKQVEKGQIVTYTLSVTNTSGVTATNLELTDQLSTTAVTFVGSVTASAGTFTPAADGGSWRIGSLAGGQVATLRYRVRLNDEGITYNTVTAPNGQTATVCTTVPFRVCAGESFEFLLSVPASYSTYQWSFNGQPIVGATTSTLSVTAVGKYTVMANGMGGCPTGDCCPFVIDSFGELPSLTAVAQMASCLGATAQNDARITLVGSSASLSYNITKASSFTAATPLLASARNLSAVVGGVLLGGEANPAAPQDYTIRVYSATGCFSDTVVRLLPTTCVCPPTTCAPFVVKKIKSQGKAVAP</sequence>
<protein>
    <submittedName>
        <fullName evidence="6">DUF11 domain-containing protein</fullName>
    </submittedName>
</protein>
<dbReference type="GO" id="GO:0005576">
    <property type="term" value="C:extracellular region"/>
    <property type="evidence" value="ECO:0007669"/>
    <property type="project" value="UniProtKB-SubCell"/>
</dbReference>
<dbReference type="Pfam" id="PF17210">
    <property type="entry name" value="SdrD_B"/>
    <property type="match status" value="1"/>
</dbReference>
<comment type="caution">
    <text evidence="6">The sequence shown here is derived from an EMBL/GenBank/DDBJ whole genome shotgun (WGS) entry which is preliminary data.</text>
</comment>
<evidence type="ECO:0000313" key="7">
    <source>
        <dbReference type="Proteomes" id="UP000664034"/>
    </source>
</evidence>
<comment type="subcellular location">
    <subcellularLocation>
        <location evidence="1">Secreted</location>
    </subcellularLocation>
</comment>
<dbReference type="InterPro" id="IPR047589">
    <property type="entry name" value="DUF11_rpt"/>
</dbReference>
<reference evidence="6" key="1">
    <citation type="submission" date="2021-03" db="EMBL/GenBank/DDBJ databases">
        <title>Fibrella sp. HMF5335 genome sequencing and assembly.</title>
        <authorList>
            <person name="Kang H."/>
            <person name="Kim H."/>
            <person name="Bae S."/>
            <person name="Joh K."/>
        </authorList>
    </citation>
    <scope>NUCLEOTIDE SEQUENCE</scope>
    <source>
        <strain evidence="6">HMF5335</strain>
    </source>
</reference>
<keyword evidence="3" id="KW-0732">Signal</keyword>
<dbReference type="SUPFAM" id="SSF51004">
    <property type="entry name" value="C-terminal (heme d1) domain of cytochrome cd1-nitrite reductase"/>
    <property type="match status" value="1"/>
</dbReference>
<dbReference type="InterPro" id="IPR051172">
    <property type="entry name" value="Chlamydia_OmcB"/>
</dbReference>
<dbReference type="EMBL" id="JAFMYV010000001">
    <property type="protein sequence ID" value="MBO0935273.1"/>
    <property type="molecule type" value="Genomic_DNA"/>
</dbReference>
<gene>
    <name evidence="6" type="ORF">J2I47_01805</name>
</gene>
<feature type="domain" description="DUF11" evidence="4">
    <location>
        <begin position="876"/>
        <end position="972"/>
    </location>
</feature>
<dbReference type="InterPro" id="IPR001434">
    <property type="entry name" value="OmcB-like_DUF11"/>
</dbReference>
<evidence type="ECO:0000259" key="4">
    <source>
        <dbReference type="Pfam" id="PF01345"/>
    </source>
</evidence>
<dbReference type="NCBIfam" id="TIGR01451">
    <property type="entry name" value="B_ant_repeat"/>
    <property type="match status" value="1"/>
</dbReference>
<dbReference type="InterPro" id="IPR033764">
    <property type="entry name" value="Sdr_B"/>
</dbReference>
<dbReference type="RefSeq" id="WP_207362833.1">
    <property type="nucleotide sequence ID" value="NZ_JAFMYV010000001.1"/>
</dbReference>
<evidence type="ECO:0000313" key="6">
    <source>
        <dbReference type="EMBL" id="MBO0935273.1"/>
    </source>
</evidence>
<name>A0A939K351_9BACT</name>
<dbReference type="Pfam" id="PF01345">
    <property type="entry name" value="DUF11"/>
    <property type="match status" value="1"/>
</dbReference>
<feature type="domain" description="SD-repeat containing protein B" evidence="5">
    <location>
        <begin position="637"/>
        <end position="691"/>
    </location>
</feature>
<dbReference type="Proteomes" id="UP000664034">
    <property type="component" value="Unassembled WGS sequence"/>
</dbReference>
<dbReference type="InterPro" id="IPR013783">
    <property type="entry name" value="Ig-like_fold"/>
</dbReference>
<dbReference type="PANTHER" id="PTHR34819">
    <property type="entry name" value="LARGE CYSTEINE-RICH PERIPLASMIC PROTEIN OMCB"/>
    <property type="match status" value="1"/>
</dbReference>
<keyword evidence="7" id="KW-1185">Reference proteome</keyword>
<dbReference type="AlphaFoldDB" id="A0A939K351"/>
<evidence type="ECO:0000256" key="1">
    <source>
        <dbReference type="ARBA" id="ARBA00004613"/>
    </source>
</evidence>
<keyword evidence="2" id="KW-0964">Secreted</keyword>
<dbReference type="Gene3D" id="2.60.40.1170">
    <property type="entry name" value="Mu homology domain, subdomain B"/>
    <property type="match status" value="1"/>
</dbReference>